<evidence type="ECO:0000256" key="7">
    <source>
        <dbReference type="ARBA" id="ARBA00023139"/>
    </source>
</evidence>
<dbReference type="PANTHER" id="PTHR30203:SF20">
    <property type="entry name" value="MULTIDRUG RESISTANCE OUTER MEMBRANE PROTEIN MDTP-RELATED"/>
    <property type="match status" value="1"/>
</dbReference>
<keyword evidence="6 9" id="KW-0472">Membrane</keyword>
<evidence type="ECO:0000313" key="11">
    <source>
        <dbReference type="Proteomes" id="UP000637632"/>
    </source>
</evidence>
<keyword evidence="7 9" id="KW-0564">Palmitate</keyword>
<gene>
    <name evidence="10" type="ORF">H8K26_06365</name>
</gene>
<dbReference type="Pfam" id="PF02321">
    <property type="entry name" value="OEP"/>
    <property type="match status" value="2"/>
</dbReference>
<evidence type="ECO:0000256" key="5">
    <source>
        <dbReference type="ARBA" id="ARBA00022729"/>
    </source>
</evidence>
<organism evidence="10 11">
    <name type="scientific">Undibacterium aquatile</name>
    <dbReference type="NCBI Taxonomy" id="1537398"/>
    <lineage>
        <taxon>Bacteria</taxon>
        <taxon>Pseudomonadati</taxon>
        <taxon>Pseudomonadota</taxon>
        <taxon>Betaproteobacteria</taxon>
        <taxon>Burkholderiales</taxon>
        <taxon>Oxalobacteraceae</taxon>
        <taxon>Undibacterium</taxon>
    </lineage>
</organism>
<proteinExistence type="inferred from homology"/>
<evidence type="ECO:0000256" key="8">
    <source>
        <dbReference type="ARBA" id="ARBA00023288"/>
    </source>
</evidence>
<evidence type="ECO:0000256" key="1">
    <source>
        <dbReference type="ARBA" id="ARBA00004370"/>
    </source>
</evidence>
<evidence type="ECO:0000256" key="2">
    <source>
        <dbReference type="ARBA" id="ARBA00007613"/>
    </source>
</evidence>
<comment type="subcellular location">
    <subcellularLocation>
        <location evidence="9">Cell membrane</location>
        <topology evidence="9">Lipid-anchor</topology>
    </subcellularLocation>
    <subcellularLocation>
        <location evidence="1">Membrane</location>
    </subcellularLocation>
</comment>
<evidence type="ECO:0000256" key="4">
    <source>
        <dbReference type="ARBA" id="ARBA00022692"/>
    </source>
</evidence>
<keyword evidence="8 9" id="KW-0449">Lipoprotein</keyword>
<dbReference type="SUPFAM" id="SSF56954">
    <property type="entry name" value="Outer membrane efflux proteins (OEP)"/>
    <property type="match status" value="1"/>
</dbReference>
<reference evidence="10 11" key="1">
    <citation type="submission" date="2020-08" db="EMBL/GenBank/DDBJ databases">
        <title>Novel species isolated from subtropical streams in China.</title>
        <authorList>
            <person name="Lu H."/>
        </authorList>
    </citation>
    <scope>NUCLEOTIDE SEQUENCE [LARGE SCALE GENOMIC DNA]</scope>
    <source>
        <strain evidence="10 11">CCTCC AB 2015119</strain>
    </source>
</reference>
<dbReference type="EMBL" id="JACOFT010000002">
    <property type="protein sequence ID" value="MBC3811061.1"/>
    <property type="molecule type" value="Genomic_DNA"/>
</dbReference>
<evidence type="ECO:0000256" key="9">
    <source>
        <dbReference type="RuleBase" id="RU362097"/>
    </source>
</evidence>
<dbReference type="PANTHER" id="PTHR30203">
    <property type="entry name" value="OUTER MEMBRANE CATION EFFLUX PROTEIN"/>
    <property type="match status" value="1"/>
</dbReference>
<protein>
    <submittedName>
        <fullName evidence="10">Efflux transporter outer membrane subunit</fullName>
    </submittedName>
</protein>
<keyword evidence="4 9" id="KW-0812">Transmembrane</keyword>
<comment type="similarity">
    <text evidence="2 9">Belongs to the outer membrane factor (OMF) (TC 1.B.17) family.</text>
</comment>
<keyword evidence="5" id="KW-0732">Signal</keyword>
<dbReference type="Gene3D" id="2.20.200.10">
    <property type="entry name" value="Outer membrane efflux proteins (OEP)"/>
    <property type="match status" value="1"/>
</dbReference>
<evidence type="ECO:0000256" key="3">
    <source>
        <dbReference type="ARBA" id="ARBA00022452"/>
    </source>
</evidence>
<evidence type="ECO:0000313" key="10">
    <source>
        <dbReference type="EMBL" id="MBC3811061.1"/>
    </source>
</evidence>
<dbReference type="Proteomes" id="UP000637632">
    <property type="component" value="Unassembled WGS sequence"/>
</dbReference>
<dbReference type="Gene3D" id="1.20.1600.10">
    <property type="entry name" value="Outer membrane efflux proteins (OEP)"/>
    <property type="match status" value="1"/>
</dbReference>
<dbReference type="InterPro" id="IPR010131">
    <property type="entry name" value="MdtP/NodT-like"/>
</dbReference>
<comment type="caution">
    <text evidence="10">The sequence shown here is derived from an EMBL/GenBank/DDBJ whole genome shotgun (WGS) entry which is preliminary data.</text>
</comment>
<name>A0ABR6XDZ8_9BURK</name>
<sequence>MIAQAIKFISSDTNCEHTNQMKPPEINKMNSKHIAYHAMAAGVLALLSACVSFDGIQSQSQLKSIANEGNSGIFAQQQGLWPASDWGVAIGGQELQSLIDAGLNNNPSLQAASARINAARAVSAAVSANTLPSVNASLDSTYQRFTEHGLIPKPLAGSYESNNQLALNASYELDFWGKHSAEMRTAVSQEKVAEAEKQSARLLLSSAIARSWLQLARQYQQLALSEQQLAVREKIDQLTLQRLKAGLETKSEIQQSLLQISSIKNDIISWKEAIALTRNQLAALLGAGPKRGQQIPAPRLQTNMAITAPANLPLELISRRPDIVAARWRVEAGQSEIDLAKNQFYPNINIVGFAGLSSLGLDNFVKSGSSIVGVGPTIRLPIFEGGRLRAQLKNKVAGYDVAVATYNQSLTDALHEVADQLQTLQTSEAQAKQQVIAEQAAKIALQLAQQRQKAGTANMLPVLAAETTLLAQQKLSLDIAIRHTDSQVNLIKALGGGYGSKTESIASANSTSNNFTVPNKPEAAQ</sequence>
<dbReference type="InterPro" id="IPR003423">
    <property type="entry name" value="OMP_efflux"/>
</dbReference>
<accession>A0ABR6XDZ8</accession>
<keyword evidence="11" id="KW-1185">Reference proteome</keyword>
<evidence type="ECO:0000256" key="6">
    <source>
        <dbReference type="ARBA" id="ARBA00023136"/>
    </source>
</evidence>
<dbReference type="NCBIfam" id="TIGR01845">
    <property type="entry name" value="outer_NodT"/>
    <property type="match status" value="1"/>
</dbReference>
<keyword evidence="3 9" id="KW-1134">Transmembrane beta strand</keyword>